<dbReference type="Pfam" id="PF00153">
    <property type="entry name" value="Mito_carr"/>
    <property type="match status" value="3"/>
</dbReference>
<dbReference type="InterPro" id="IPR023395">
    <property type="entry name" value="MCP_dom_sf"/>
</dbReference>
<dbReference type="PROSITE" id="PS50920">
    <property type="entry name" value="SOLCAR"/>
    <property type="match status" value="3"/>
</dbReference>
<keyword evidence="7 8" id="KW-0472">Membrane</keyword>
<keyword evidence="6 10" id="KW-1133">Transmembrane helix</keyword>
<evidence type="ECO:0000313" key="12">
    <source>
        <dbReference type="Proteomes" id="UP000095751"/>
    </source>
</evidence>
<organism evidence="11 12">
    <name type="scientific">Fragilariopsis cylindrus CCMP1102</name>
    <dbReference type="NCBI Taxonomy" id="635003"/>
    <lineage>
        <taxon>Eukaryota</taxon>
        <taxon>Sar</taxon>
        <taxon>Stramenopiles</taxon>
        <taxon>Ochrophyta</taxon>
        <taxon>Bacillariophyta</taxon>
        <taxon>Bacillariophyceae</taxon>
        <taxon>Bacillariophycidae</taxon>
        <taxon>Bacillariales</taxon>
        <taxon>Bacillariaceae</taxon>
        <taxon>Fragilariopsis</taxon>
    </lineage>
</organism>
<feature type="repeat" description="Solcar" evidence="8">
    <location>
        <begin position="149"/>
        <end position="245"/>
    </location>
</feature>
<evidence type="ECO:0000256" key="9">
    <source>
        <dbReference type="RuleBase" id="RU000488"/>
    </source>
</evidence>
<name>A0A1E7FWW0_9STRA</name>
<dbReference type="OrthoDB" id="428293at2759"/>
<gene>
    <name evidence="11" type="ORF">FRACYDRAFT_205400</name>
</gene>
<feature type="repeat" description="Solcar" evidence="8">
    <location>
        <begin position="10"/>
        <end position="129"/>
    </location>
</feature>
<sequence length="367" mass="40303">MTASTKDKEKESWQPGIAGFCGGATSTMLLLPLDNIKVRLQVNEGIHSETISTLSSSISASTSATSVAKTTTYPSTTTQTQRLGAIRMFQGVIKYEGVRGLYQGLVPAVVGSAVSWGGFFYVYENMKRQLIQFKSTDQATGTTQPFVTLNSWDNFVAGTMSGAVMVFMTNPIWLIKLRLQIQMKRASENLHVSKTVTQYDGFFDAFRKIVRSDGVLGLYKGTGPALLLTTHGGVQFVVYEFLRKHFHYARAQRAAESSSVIKRFENSLGYLTIGAISKIVASSITYPLQVMKSRMQQPSSSIELTSTGDVRVVKRDYVGLVATVQKMWKQEGIAGFYKGVIPNAMRVAPSAAVTFLVYESVLDILLN</sequence>
<evidence type="ECO:0000256" key="3">
    <source>
        <dbReference type="ARBA" id="ARBA00022448"/>
    </source>
</evidence>
<dbReference type="GO" id="GO:0016020">
    <property type="term" value="C:membrane"/>
    <property type="evidence" value="ECO:0007669"/>
    <property type="project" value="UniProtKB-SubCell"/>
</dbReference>
<dbReference type="Gene3D" id="1.50.40.10">
    <property type="entry name" value="Mitochondrial carrier domain"/>
    <property type="match status" value="1"/>
</dbReference>
<evidence type="ECO:0000256" key="8">
    <source>
        <dbReference type="PROSITE-ProRule" id="PRU00282"/>
    </source>
</evidence>
<comment type="similarity">
    <text evidence="2 9">Belongs to the mitochondrial carrier (TC 2.A.29) family.</text>
</comment>
<dbReference type="AlphaFoldDB" id="A0A1E7FWW0"/>
<dbReference type="GO" id="GO:0006862">
    <property type="term" value="P:nucleotide transport"/>
    <property type="evidence" value="ECO:0007669"/>
    <property type="project" value="InterPro"/>
</dbReference>
<keyword evidence="5" id="KW-0677">Repeat</keyword>
<dbReference type="InterPro" id="IPR044712">
    <property type="entry name" value="SLC25A32-like"/>
</dbReference>
<feature type="transmembrane region" description="Helical" evidence="10">
    <location>
        <begin position="104"/>
        <end position="123"/>
    </location>
</feature>
<feature type="transmembrane region" description="Helical" evidence="10">
    <location>
        <begin position="155"/>
        <end position="175"/>
    </location>
</feature>
<evidence type="ECO:0000256" key="10">
    <source>
        <dbReference type="SAM" id="Phobius"/>
    </source>
</evidence>
<accession>A0A1E7FWW0</accession>
<dbReference type="SUPFAM" id="SSF103506">
    <property type="entry name" value="Mitochondrial carrier"/>
    <property type="match status" value="1"/>
</dbReference>
<feature type="repeat" description="Solcar" evidence="8">
    <location>
        <begin position="265"/>
        <end position="364"/>
    </location>
</feature>
<keyword evidence="3 9" id="KW-0813">Transport</keyword>
<evidence type="ECO:0000256" key="5">
    <source>
        <dbReference type="ARBA" id="ARBA00022737"/>
    </source>
</evidence>
<protein>
    <submittedName>
        <fullName evidence="11">Mitochondrial carrier</fullName>
    </submittedName>
</protein>
<evidence type="ECO:0000256" key="2">
    <source>
        <dbReference type="ARBA" id="ARBA00006375"/>
    </source>
</evidence>
<reference evidence="11 12" key="1">
    <citation type="submission" date="2016-09" db="EMBL/GenBank/DDBJ databases">
        <title>Extensive genetic diversity and differential bi-allelic expression allows diatom success in the polar Southern Ocean.</title>
        <authorList>
            <consortium name="DOE Joint Genome Institute"/>
            <person name="Mock T."/>
            <person name="Otillar R.P."/>
            <person name="Strauss J."/>
            <person name="Dupont C."/>
            <person name="Frickenhaus S."/>
            <person name="Maumus F."/>
            <person name="Mcmullan M."/>
            <person name="Sanges R."/>
            <person name="Schmutz J."/>
            <person name="Toseland A."/>
            <person name="Valas R."/>
            <person name="Veluchamy A."/>
            <person name="Ward B.J."/>
            <person name="Allen A."/>
            <person name="Barry K."/>
            <person name="Falciatore A."/>
            <person name="Ferrante M."/>
            <person name="Fortunato A.E."/>
            <person name="Gloeckner G."/>
            <person name="Gruber A."/>
            <person name="Hipkin R."/>
            <person name="Janech M."/>
            <person name="Kroth P."/>
            <person name="Leese F."/>
            <person name="Lindquist E."/>
            <person name="Lyon B.R."/>
            <person name="Martin J."/>
            <person name="Mayer C."/>
            <person name="Parker M."/>
            <person name="Quesneville H."/>
            <person name="Raymond J."/>
            <person name="Uhlig C."/>
            <person name="Valentin K.U."/>
            <person name="Worden A.Z."/>
            <person name="Armbrust E.V."/>
            <person name="Bowler C."/>
            <person name="Green B."/>
            <person name="Moulton V."/>
            <person name="Van Oosterhout C."/>
            <person name="Grigoriev I."/>
        </authorList>
    </citation>
    <scope>NUCLEOTIDE SEQUENCE [LARGE SCALE GENOMIC DNA]</scope>
    <source>
        <strain evidence="11 12">CCMP1102</strain>
    </source>
</reference>
<dbReference type="KEGG" id="fcy:FRACYDRAFT_205400"/>
<evidence type="ECO:0000256" key="1">
    <source>
        <dbReference type="ARBA" id="ARBA00004141"/>
    </source>
</evidence>
<evidence type="ECO:0000256" key="4">
    <source>
        <dbReference type="ARBA" id="ARBA00022692"/>
    </source>
</evidence>
<keyword evidence="12" id="KW-1185">Reference proteome</keyword>
<comment type="subcellular location">
    <subcellularLocation>
        <location evidence="1">Membrane</location>
        <topology evidence="1">Multi-pass membrane protein</topology>
    </subcellularLocation>
</comment>
<evidence type="ECO:0000256" key="7">
    <source>
        <dbReference type="ARBA" id="ARBA00023136"/>
    </source>
</evidence>
<evidence type="ECO:0000313" key="11">
    <source>
        <dbReference type="EMBL" id="OEU22629.1"/>
    </source>
</evidence>
<proteinExistence type="inferred from homology"/>
<dbReference type="EMBL" id="KV784353">
    <property type="protein sequence ID" value="OEU22629.1"/>
    <property type="molecule type" value="Genomic_DNA"/>
</dbReference>
<dbReference type="InParanoid" id="A0A1E7FWW0"/>
<evidence type="ECO:0000256" key="6">
    <source>
        <dbReference type="ARBA" id="ARBA00022989"/>
    </source>
</evidence>
<dbReference type="InterPro" id="IPR018108">
    <property type="entry name" value="MCP_transmembrane"/>
</dbReference>
<dbReference type="Proteomes" id="UP000095751">
    <property type="component" value="Unassembled WGS sequence"/>
</dbReference>
<keyword evidence="4 8" id="KW-0812">Transmembrane</keyword>
<dbReference type="PANTHER" id="PTHR45683">
    <property type="entry name" value="MITOCHONDRIAL NICOTINAMIDE ADENINE DINUCLEOTIDE TRANSPORTER 1-RELATED-RELATED"/>
    <property type="match status" value="1"/>
</dbReference>
<dbReference type="GO" id="GO:0055085">
    <property type="term" value="P:transmembrane transport"/>
    <property type="evidence" value="ECO:0007669"/>
    <property type="project" value="InterPro"/>
</dbReference>